<evidence type="ECO:0000313" key="1">
    <source>
        <dbReference type="EMBL" id="MCU9849435.1"/>
    </source>
</evidence>
<gene>
    <name evidence="1" type="ORF">OEZ60_15645</name>
</gene>
<organism evidence="1 2">
    <name type="scientific">Albidovulum salinarum</name>
    <dbReference type="NCBI Taxonomy" id="2984153"/>
    <lineage>
        <taxon>Bacteria</taxon>
        <taxon>Pseudomonadati</taxon>
        <taxon>Pseudomonadota</taxon>
        <taxon>Alphaproteobacteria</taxon>
        <taxon>Rhodobacterales</taxon>
        <taxon>Paracoccaceae</taxon>
        <taxon>Albidovulum</taxon>
    </lineage>
</organism>
<dbReference type="RefSeq" id="WP_263338142.1">
    <property type="nucleotide sequence ID" value="NZ_JAOVQO010000015.1"/>
</dbReference>
<dbReference type="EMBL" id="JAOVQO010000015">
    <property type="protein sequence ID" value="MCU9849435.1"/>
    <property type="molecule type" value="Genomic_DNA"/>
</dbReference>
<name>A0ABT2X662_9RHOB</name>
<proteinExistence type="predicted"/>
<keyword evidence="2" id="KW-1185">Reference proteome</keyword>
<dbReference type="InterPro" id="IPR012863">
    <property type="entry name" value="DUF1636"/>
</dbReference>
<dbReference type="Proteomes" id="UP001209535">
    <property type="component" value="Unassembled WGS sequence"/>
</dbReference>
<dbReference type="Pfam" id="PF07845">
    <property type="entry name" value="DUF1636"/>
    <property type="match status" value="1"/>
</dbReference>
<protein>
    <submittedName>
        <fullName evidence="1">DUF1636 domain-containing protein</fullName>
    </submittedName>
</protein>
<reference evidence="1 2" key="1">
    <citation type="submission" date="2022-10" db="EMBL/GenBank/DDBJ databases">
        <title>Defluviimonas sp. nov., isolated from ocean surface sediments.</title>
        <authorList>
            <person name="He W."/>
            <person name="Wang L."/>
            <person name="Zhang D.-F."/>
        </authorList>
    </citation>
    <scope>NUCLEOTIDE SEQUENCE [LARGE SCALE GENOMIC DNA]</scope>
    <source>
        <strain evidence="1 2">WL0024</strain>
    </source>
</reference>
<evidence type="ECO:0000313" key="2">
    <source>
        <dbReference type="Proteomes" id="UP001209535"/>
    </source>
</evidence>
<accession>A0ABT2X662</accession>
<sequence length="105" mass="10783">MSAVTITVCRSCPAGQAGLAARLAEAVGDAAAVREIDCMSGCTRPSTVAFRAEGKTAYLFGEITEAEIPNLVTFLALYAAAPDGTLADARPLGTLREKAIARIPG</sequence>
<comment type="caution">
    <text evidence="1">The sequence shown here is derived from an EMBL/GenBank/DDBJ whole genome shotgun (WGS) entry which is preliminary data.</text>
</comment>